<dbReference type="Pfam" id="PF02625">
    <property type="entry name" value="XdhC_CoxI"/>
    <property type="match status" value="1"/>
</dbReference>
<dbReference type="KEGG" id="aht:ANTHELSMS3_00240"/>
<feature type="domain" description="XdhC- CoxI" evidence="1">
    <location>
        <begin position="12"/>
        <end position="67"/>
    </location>
</feature>
<dbReference type="Gene3D" id="3.40.50.720">
    <property type="entry name" value="NAD(P)-binding Rossmann-like Domain"/>
    <property type="match status" value="1"/>
</dbReference>
<organism evidence="3 4">
    <name type="scientific">Antarctobacter heliothermus</name>
    <dbReference type="NCBI Taxonomy" id="74033"/>
    <lineage>
        <taxon>Bacteria</taxon>
        <taxon>Pseudomonadati</taxon>
        <taxon>Pseudomonadota</taxon>
        <taxon>Alphaproteobacteria</taxon>
        <taxon>Rhodobacterales</taxon>
        <taxon>Roseobacteraceae</taxon>
        <taxon>Antarctobacter</taxon>
    </lineage>
</organism>
<keyword evidence="4" id="KW-1185">Reference proteome</keyword>
<proteinExistence type="predicted"/>
<dbReference type="EMBL" id="CP022540">
    <property type="protein sequence ID" value="ASP18965.1"/>
    <property type="molecule type" value="Genomic_DNA"/>
</dbReference>
<dbReference type="OrthoDB" id="61481at2"/>
<dbReference type="Proteomes" id="UP000203589">
    <property type="component" value="Chromosome"/>
</dbReference>
<dbReference type="AlphaFoldDB" id="A0A222DYC2"/>
<evidence type="ECO:0000313" key="4">
    <source>
        <dbReference type="Proteomes" id="UP000203589"/>
    </source>
</evidence>
<protein>
    <submittedName>
        <fullName evidence="3">XdhC Rossmann domain protein</fullName>
    </submittedName>
</protein>
<dbReference type="PANTHER" id="PTHR30388:SF6">
    <property type="entry name" value="XANTHINE DEHYDROGENASE SUBUNIT A-RELATED"/>
    <property type="match status" value="1"/>
</dbReference>
<evidence type="ECO:0000259" key="1">
    <source>
        <dbReference type="Pfam" id="PF02625"/>
    </source>
</evidence>
<feature type="domain" description="XdhC Rossmann" evidence="2">
    <location>
        <begin position="155"/>
        <end position="295"/>
    </location>
</feature>
<dbReference type="InterPro" id="IPR014308">
    <property type="entry name" value="Xanthine_DH_XdhC"/>
</dbReference>
<dbReference type="InterPro" id="IPR003777">
    <property type="entry name" value="XdhC_CoxI"/>
</dbReference>
<accession>A0A222DYC2</accession>
<dbReference type="InterPro" id="IPR052698">
    <property type="entry name" value="MoCofactor_Util/Proc"/>
</dbReference>
<name>A0A222DYC2_9RHOB</name>
<dbReference type="NCBIfam" id="TIGR02964">
    <property type="entry name" value="xanthine_xdhC"/>
    <property type="match status" value="1"/>
</dbReference>
<reference evidence="3 4" key="1">
    <citation type="submission" date="2017-07" db="EMBL/GenBank/DDBJ databases">
        <title>Genome Sequence of Antarctobacter heliothermus Strain SMS3 Isolated from a culture of the Diatom Skeletonema marinoi.</title>
        <authorList>
            <person name="Topel M."/>
            <person name="Pinder M.I.M."/>
            <person name="Johansson O.N."/>
            <person name="Kourtchenko O."/>
            <person name="Godhe A."/>
            <person name="Clarke A.K."/>
        </authorList>
    </citation>
    <scope>NUCLEOTIDE SEQUENCE [LARGE SCALE GENOMIC DNA]</scope>
    <source>
        <strain evidence="3 4">SMS3</strain>
    </source>
</reference>
<gene>
    <name evidence="3" type="ORF">ANTHELSMS3_00240</name>
</gene>
<dbReference type="RefSeq" id="WP_094033288.1">
    <property type="nucleotide sequence ID" value="NZ_CP022540.1"/>
</dbReference>
<dbReference type="Pfam" id="PF13478">
    <property type="entry name" value="XdhC_C"/>
    <property type="match status" value="1"/>
</dbReference>
<evidence type="ECO:0000313" key="3">
    <source>
        <dbReference type="EMBL" id="ASP18965.1"/>
    </source>
</evidence>
<dbReference type="PANTHER" id="PTHR30388">
    <property type="entry name" value="ALDEHYDE OXIDOREDUCTASE MOLYBDENUM COFACTOR ASSEMBLY PROTEIN"/>
    <property type="match status" value="1"/>
</dbReference>
<evidence type="ECO:0000259" key="2">
    <source>
        <dbReference type="Pfam" id="PF13478"/>
    </source>
</evidence>
<sequence length="317" mass="33540">MSFDRDALARAVAAHGRVARVVVADVAGSTPREVGASMLVWSDRDGLRQAGTIGGGALEFEAVRAAFDRSGLTRHPLGPSLGQCCGGAVTLLTEQFDADAVAALADRAVVARGAGDMPLAVKRVLDRARARGEAAEPQLRQGWMIEPVAPPALPVWIWGAGHVGRAIVATLAPLPGLALTWVDTGPDRFPADVPEGITILPTPMPDRAMARAPQHAAHLILTYSHELDFTLCHAALRHGFGFCGLIGSDTKKARFYKRLQALGHHPAQIDAICCPIGQKDLGKHPQAIAIGTATQLLRLQKTRDDRAWTTHSSASGA</sequence>
<dbReference type="InterPro" id="IPR027051">
    <property type="entry name" value="XdhC_Rossmann_dom"/>
</dbReference>